<name>A0AC34FE57_9BILA</name>
<evidence type="ECO:0000313" key="1">
    <source>
        <dbReference type="Proteomes" id="UP000887579"/>
    </source>
</evidence>
<accession>A0AC34FE57</accession>
<protein>
    <submittedName>
        <fullName evidence="2">Uncharacterized protein</fullName>
    </submittedName>
</protein>
<reference evidence="2" key="1">
    <citation type="submission" date="2022-11" db="UniProtKB">
        <authorList>
            <consortium name="WormBaseParasite"/>
        </authorList>
    </citation>
    <scope>IDENTIFICATION</scope>
</reference>
<sequence>MQRNDNYLSVKDKQHLLHSQHKSAFVTDLQFDNLNLNQNYTCPNFEFFSVDKNISSRNIFEKIDEKNEWKKDDKEFLINNSTLSIHITAYENSIEVTADSDEQNDSKLKATKEFDKTWKDFKNLLNSSINQNPFEFPRQQENNQSIEPAIMQFKSSQKLFSPNDVETPDESIDLNRVIFDVSEDEMKEFLRESGYIAEEPLSPAKKSPPLPRLPPSKTFRR</sequence>
<organism evidence="1 2">
    <name type="scientific">Panagrolaimus sp. ES5</name>
    <dbReference type="NCBI Taxonomy" id="591445"/>
    <lineage>
        <taxon>Eukaryota</taxon>
        <taxon>Metazoa</taxon>
        <taxon>Ecdysozoa</taxon>
        <taxon>Nematoda</taxon>
        <taxon>Chromadorea</taxon>
        <taxon>Rhabditida</taxon>
        <taxon>Tylenchina</taxon>
        <taxon>Panagrolaimomorpha</taxon>
        <taxon>Panagrolaimoidea</taxon>
        <taxon>Panagrolaimidae</taxon>
        <taxon>Panagrolaimus</taxon>
    </lineage>
</organism>
<proteinExistence type="predicted"/>
<evidence type="ECO:0000313" key="2">
    <source>
        <dbReference type="WBParaSite" id="ES5_v2.g15617.t1"/>
    </source>
</evidence>
<dbReference type="WBParaSite" id="ES5_v2.g15617.t1">
    <property type="protein sequence ID" value="ES5_v2.g15617.t1"/>
    <property type="gene ID" value="ES5_v2.g15617"/>
</dbReference>
<dbReference type="Proteomes" id="UP000887579">
    <property type="component" value="Unplaced"/>
</dbReference>